<dbReference type="Pfam" id="PF03441">
    <property type="entry name" value="FAD_binding_7"/>
    <property type="match status" value="1"/>
</dbReference>
<evidence type="ECO:0000313" key="3">
    <source>
        <dbReference type="Proteomes" id="UP000321301"/>
    </source>
</evidence>
<dbReference type="EMBL" id="BJYV01000013">
    <property type="protein sequence ID" value="GEO22132.1"/>
    <property type="molecule type" value="Genomic_DNA"/>
</dbReference>
<comment type="caution">
    <text evidence="2">The sequence shown here is derived from an EMBL/GenBank/DDBJ whole genome shotgun (WGS) entry which is preliminary data.</text>
</comment>
<dbReference type="InterPro" id="IPR036134">
    <property type="entry name" value="Crypto/Photolyase_FAD-like_sf"/>
</dbReference>
<evidence type="ECO:0000313" key="2">
    <source>
        <dbReference type="EMBL" id="GEO22132.1"/>
    </source>
</evidence>
<keyword evidence="3" id="KW-1185">Reference proteome</keyword>
<feature type="domain" description="Cryptochrome/DNA photolyase FAD-binding" evidence="1">
    <location>
        <begin position="302"/>
        <end position="392"/>
    </location>
</feature>
<dbReference type="InterPro" id="IPR014729">
    <property type="entry name" value="Rossmann-like_a/b/a_fold"/>
</dbReference>
<organism evidence="2 3">
    <name type="scientific">Cyclobacterium qasimii</name>
    <dbReference type="NCBI Taxonomy" id="1350429"/>
    <lineage>
        <taxon>Bacteria</taxon>
        <taxon>Pseudomonadati</taxon>
        <taxon>Bacteroidota</taxon>
        <taxon>Cytophagia</taxon>
        <taxon>Cytophagales</taxon>
        <taxon>Cyclobacteriaceae</taxon>
        <taxon>Cyclobacterium</taxon>
    </lineage>
</organism>
<dbReference type="Gene3D" id="1.25.40.80">
    <property type="match status" value="1"/>
</dbReference>
<accession>A0A512CD60</accession>
<dbReference type="RefSeq" id="WP_020891414.1">
    <property type="nucleotide sequence ID" value="NZ_BJYV01000013.1"/>
</dbReference>
<dbReference type="Gene3D" id="1.10.579.10">
    <property type="entry name" value="DNA Cyclobutane Dipyrimidine Photolyase, subunit A, domain 3"/>
    <property type="match status" value="1"/>
</dbReference>
<name>A0A512CD60_9BACT</name>
<keyword evidence="2" id="KW-0456">Lyase</keyword>
<dbReference type="Proteomes" id="UP000321301">
    <property type="component" value="Unassembled WGS sequence"/>
</dbReference>
<dbReference type="InterPro" id="IPR007357">
    <property type="entry name" value="PhrB-like"/>
</dbReference>
<dbReference type="PANTHER" id="PTHR38657:SF1">
    <property type="entry name" value="SLR1343 PROTEIN"/>
    <property type="match status" value="1"/>
</dbReference>
<dbReference type="AlphaFoldDB" id="A0A512CD60"/>
<dbReference type="Pfam" id="PF04244">
    <property type="entry name" value="DPRP"/>
    <property type="match status" value="1"/>
</dbReference>
<dbReference type="PANTHER" id="PTHR38657">
    <property type="entry name" value="SLR1343 PROTEIN"/>
    <property type="match status" value="1"/>
</dbReference>
<proteinExistence type="predicted"/>
<dbReference type="InterPro" id="IPR005101">
    <property type="entry name" value="Cryptochr/Photolyase_FAD-bd"/>
</dbReference>
<dbReference type="Gene3D" id="3.40.50.620">
    <property type="entry name" value="HUPs"/>
    <property type="match status" value="1"/>
</dbReference>
<reference evidence="2 3" key="1">
    <citation type="submission" date="2019-07" db="EMBL/GenBank/DDBJ databases">
        <title>Whole genome shotgun sequence of Cyclobacterium qasimii NBRC 106168.</title>
        <authorList>
            <person name="Hosoyama A."/>
            <person name="Uohara A."/>
            <person name="Ohji S."/>
            <person name="Ichikawa N."/>
        </authorList>
    </citation>
    <scope>NUCLEOTIDE SEQUENCE [LARGE SCALE GENOMIC DNA]</scope>
    <source>
        <strain evidence="2 3">NBRC 106168</strain>
    </source>
</reference>
<protein>
    <submittedName>
        <fullName evidence="2">Cryptochrome/photolyase family protein</fullName>
    </submittedName>
</protein>
<gene>
    <name evidence="2" type="ORF">CQA01_26660</name>
</gene>
<sequence>MKAINIIFPHQLFENSELIKSGNETYLIEEYLFFRQYKFHKQKITFHRASMKAYEKYLQDLNLKVHYIASDNALSDIRKFYQEIEDKGIETIRLIDPVDDWLMQRIQSLTPICKVNIFPTPQFLNNEEDLEGFFRKEKKSFLQATFYKQQRKRLGILIDEEQNPVGGKWSYDSENRKKFPKGKTPPSINFPEKSREWEEACDYTLKWFGDNPGDVSKDRIYPINHREARGWLEQFLTYRFHDFGKYEDAILKEPSFINHSLLSPLMNSGLILPTEVVKRALLFSQEEDIPINSTEGFIRQIIGWREFIRGMYECKGRYSRTRNFWQFKRKIPQSFYEGTTGIVPIDQTIKKVLQTGYCHHIERLMVLGNFMLLCEFDPDAVYRWFMEMFIDAYDWVMVPNVYGMCLFADGGTFATKPYIGGSNYIRKMSNYPGGEWEEIWDGMFWRFVLKHENFFRKNHRTNMLVYSLDKMDKDKQQTYLENAASFIKSKLGGDAE</sequence>
<dbReference type="SUPFAM" id="SSF48173">
    <property type="entry name" value="Cryptochrome/photolyase FAD-binding domain"/>
    <property type="match status" value="1"/>
</dbReference>
<dbReference type="GO" id="GO:0016829">
    <property type="term" value="F:lyase activity"/>
    <property type="evidence" value="ECO:0007669"/>
    <property type="project" value="UniProtKB-KW"/>
</dbReference>
<dbReference type="InterPro" id="IPR052551">
    <property type="entry name" value="UV-DNA_repair_photolyase"/>
</dbReference>
<dbReference type="Gene3D" id="1.10.10.1710">
    <property type="entry name" value="Deoxyribodipyrimidine photolyase-related"/>
    <property type="match status" value="1"/>
</dbReference>
<evidence type="ECO:0000259" key="1">
    <source>
        <dbReference type="Pfam" id="PF03441"/>
    </source>
</evidence>